<gene>
    <name evidence="1" type="ORF">O181_086245</name>
</gene>
<name>A0A9Q3FYZ0_9BASI</name>
<evidence type="ECO:0000313" key="2">
    <source>
        <dbReference type="Proteomes" id="UP000765509"/>
    </source>
</evidence>
<sequence length="94" mass="10971">MYGIDLHNKKHRYFTIGDSKHQKFSFLPLERQIEEKKVSQVKLELENLNSEQINEDLVSLHLTDIQEIELSIILYDHKEAFAIDEEPLGGILGH</sequence>
<keyword evidence="2" id="KW-1185">Reference proteome</keyword>
<organism evidence="1 2">
    <name type="scientific">Austropuccinia psidii MF-1</name>
    <dbReference type="NCBI Taxonomy" id="1389203"/>
    <lineage>
        <taxon>Eukaryota</taxon>
        <taxon>Fungi</taxon>
        <taxon>Dikarya</taxon>
        <taxon>Basidiomycota</taxon>
        <taxon>Pucciniomycotina</taxon>
        <taxon>Pucciniomycetes</taxon>
        <taxon>Pucciniales</taxon>
        <taxon>Sphaerophragmiaceae</taxon>
        <taxon>Austropuccinia</taxon>
    </lineage>
</organism>
<dbReference type="EMBL" id="AVOT02051527">
    <property type="protein sequence ID" value="MBW0546530.1"/>
    <property type="molecule type" value="Genomic_DNA"/>
</dbReference>
<accession>A0A9Q3FYZ0</accession>
<reference evidence="1" key="1">
    <citation type="submission" date="2021-03" db="EMBL/GenBank/DDBJ databases">
        <title>Draft genome sequence of rust myrtle Austropuccinia psidii MF-1, a brazilian biotype.</title>
        <authorList>
            <person name="Quecine M.C."/>
            <person name="Pachon D.M.R."/>
            <person name="Bonatelli M.L."/>
            <person name="Correr F.H."/>
            <person name="Franceschini L.M."/>
            <person name="Leite T.F."/>
            <person name="Margarido G.R.A."/>
            <person name="Almeida C.A."/>
            <person name="Ferrarezi J.A."/>
            <person name="Labate C.A."/>
        </authorList>
    </citation>
    <scope>NUCLEOTIDE SEQUENCE</scope>
    <source>
        <strain evidence="1">MF-1</strain>
    </source>
</reference>
<dbReference type="AlphaFoldDB" id="A0A9Q3FYZ0"/>
<proteinExistence type="predicted"/>
<protein>
    <submittedName>
        <fullName evidence="1">Uncharacterized protein</fullName>
    </submittedName>
</protein>
<comment type="caution">
    <text evidence="1">The sequence shown here is derived from an EMBL/GenBank/DDBJ whole genome shotgun (WGS) entry which is preliminary data.</text>
</comment>
<dbReference type="Proteomes" id="UP000765509">
    <property type="component" value="Unassembled WGS sequence"/>
</dbReference>
<evidence type="ECO:0000313" key="1">
    <source>
        <dbReference type="EMBL" id="MBW0546530.1"/>
    </source>
</evidence>